<evidence type="ECO:0000256" key="5">
    <source>
        <dbReference type="ARBA" id="ARBA00023163"/>
    </source>
</evidence>
<dbReference type="PANTHER" id="PTHR43133">
    <property type="entry name" value="RNA POLYMERASE ECF-TYPE SIGMA FACTO"/>
    <property type="match status" value="1"/>
</dbReference>
<evidence type="ECO:0000313" key="9">
    <source>
        <dbReference type="Proteomes" id="UP000756387"/>
    </source>
</evidence>
<dbReference type="InterPro" id="IPR039425">
    <property type="entry name" value="RNA_pol_sigma-70-like"/>
</dbReference>
<dbReference type="Proteomes" id="UP000756387">
    <property type="component" value="Unassembled WGS sequence"/>
</dbReference>
<keyword evidence="9" id="KW-1185">Reference proteome</keyword>
<dbReference type="InterPro" id="IPR014284">
    <property type="entry name" value="RNA_pol_sigma-70_dom"/>
</dbReference>
<dbReference type="CDD" id="cd06171">
    <property type="entry name" value="Sigma70_r4"/>
    <property type="match status" value="1"/>
</dbReference>
<dbReference type="InterPro" id="IPR013325">
    <property type="entry name" value="RNA_pol_sigma_r2"/>
</dbReference>
<protein>
    <submittedName>
        <fullName evidence="8">RNA polymerase sigma factor</fullName>
    </submittedName>
</protein>
<dbReference type="NCBIfam" id="TIGR02937">
    <property type="entry name" value="sigma70-ECF"/>
    <property type="match status" value="1"/>
</dbReference>
<reference evidence="8 9" key="1">
    <citation type="submission" date="2020-10" db="EMBL/GenBank/DDBJ databases">
        <title>Nocardioides sp. isolated from sludge.</title>
        <authorList>
            <person name="Zhang X."/>
        </authorList>
    </citation>
    <scope>NUCLEOTIDE SEQUENCE [LARGE SCALE GENOMIC DNA]</scope>
    <source>
        <strain evidence="8 9">Y6</strain>
    </source>
</reference>
<dbReference type="PANTHER" id="PTHR43133:SF8">
    <property type="entry name" value="RNA POLYMERASE SIGMA FACTOR HI_1459-RELATED"/>
    <property type="match status" value="1"/>
</dbReference>
<comment type="caution">
    <text evidence="8">The sequence shown here is derived from an EMBL/GenBank/DDBJ whole genome shotgun (WGS) entry which is preliminary data.</text>
</comment>
<dbReference type="Pfam" id="PF04542">
    <property type="entry name" value="Sigma70_r2"/>
    <property type="match status" value="1"/>
</dbReference>
<keyword evidence="2" id="KW-0805">Transcription regulation</keyword>
<evidence type="ECO:0000256" key="3">
    <source>
        <dbReference type="ARBA" id="ARBA00023082"/>
    </source>
</evidence>
<dbReference type="SUPFAM" id="SSF88659">
    <property type="entry name" value="Sigma3 and sigma4 domains of RNA polymerase sigma factors"/>
    <property type="match status" value="1"/>
</dbReference>
<keyword evidence="5" id="KW-0804">Transcription</keyword>
<dbReference type="EMBL" id="JADCSA010000007">
    <property type="protein sequence ID" value="MBE7324795.1"/>
    <property type="molecule type" value="Genomic_DNA"/>
</dbReference>
<gene>
    <name evidence="8" type="ORF">IEQ44_09025</name>
</gene>
<sequence length="199" mass="21241">METESPPTTIGADPEAFEAFYRAHLPYVSRYVALRTIDPHTAADLTAEIFCRAISAASTYRRSSGPARAWLTGIARNVVADHARSSAREHAAHGRIVGRRLLDDDATERIVERISAQASGRTLLAHVATLPPGQRDLVELVAVDELSLAAAAKVLGISAGTARVRWHRARRALRQVVGETLPATATSSSAPSSALEATS</sequence>
<dbReference type="InterPro" id="IPR013324">
    <property type="entry name" value="RNA_pol_sigma_r3/r4-like"/>
</dbReference>
<evidence type="ECO:0000259" key="6">
    <source>
        <dbReference type="Pfam" id="PF04542"/>
    </source>
</evidence>
<evidence type="ECO:0000256" key="4">
    <source>
        <dbReference type="ARBA" id="ARBA00023125"/>
    </source>
</evidence>
<proteinExistence type="inferred from homology"/>
<dbReference type="Gene3D" id="1.10.10.10">
    <property type="entry name" value="Winged helix-like DNA-binding domain superfamily/Winged helix DNA-binding domain"/>
    <property type="match status" value="1"/>
</dbReference>
<dbReference type="Pfam" id="PF08281">
    <property type="entry name" value="Sigma70_r4_2"/>
    <property type="match status" value="1"/>
</dbReference>
<organism evidence="8 9">
    <name type="scientific">Nocardioides malaquae</name>
    <dbReference type="NCBI Taxonomy" id="2773426"/>
    <lineage>
        <taxon>Bacteria</taxon>
        <taxon>Bacillati</taxon>
        <taxon>Actinomycetota</taxon>
        <taxon>Actinomycetes</taxon>
        <taxon>Propionibacteriales</taxon>
        <taxon>Nocardioidaceae</taxon>
        <taxon>Nocardioides</taxon>
    </lineage>
</organism>
<dbReference type="RefSeq" id="WP_193638128.1">
    <property type="nucleotide sequence ID" value="NZ_JADCSA010000007.1"/>
</dbReference>
<evidence type="ECO:0000256" key="2">
    <source>
        <dbReference type="ARBA" id="ARBA00023015"/>
    </source>
</evidence>
<accession>A0ABR9RUI8</accession>
<dbReference type="InterPro" id="IPR036388">
    <property type="entry name" value="WH-like_DNA-bd_sf"/>
</dbReference>
<name>A0ABR9RUI8_9ACTN</name>
<dbReference type="SUPFAM" id="SSF88946">
    <property type="entry name" value="Sigma2 domain of RNA polymerase sigma factors"/>
    <property type="match status" value="1"/>
</dbReference>
<dbReference type="InterPro" id="IPR013249">
    <property type="entry name" value="RNA_pol_sigma70_r4_t2"/>
</dbReference>
<evidence type="ECO:0000259" key="7">
    <source>
        <dbReference type="Pfam" id="PF08281"/>
    </source>
</evidence>
<keyword evidence="4" id="KW-0238">DNA-binding</keyword>
<feature type="domain" description="RNA polymerase sigma-70 region 2" evidence="6">
    <location>
        <begin position="20"/>
        <end position="88"/>
    </location>
</feature>
<comment type="similarity">
    <text evidence="1">Belongs to the sigma-70 factor family. ECF subfamily.</text>
</comment>
<dbReference type="Gene3D" id="1.10.1740.10">
    <property type="match status" value="1"/>
</dbReference>
<evidence type="ECO:0000256" key="1">
    <source>
        <dbReference type="ARBA" id="ARBA00010641"/>
    </source>
</evidence>
<keyword evidence="3" id="KW-0731">Sigma factor</keyword>
<feature type="domain" description="RNA polymerase sigma factor 70 region 4 type 2" evidence="7">
    <location>
        <begin position="127"/>
        <end position="173"/>
    </location>
</feature>
<evidence type="ECO:0000313" key="8">
    <source>
        <dbReference type="EMBL" id="MBE7324795.1"/>
    </source>
</evidence>
<dbReference type="InterPro" id="IPR007627">
    <property type="entry name" value="RNA_pol_sigma70_r2"/>
</dbReference>